<dbReference type="Proteomes" id="UP000243374">
    <property type="component" value="Unassembled WGS sequence"/>
</dbReference>
<protein>
    <submittedName>
        <fullName evidence="1">Tir chaperone protein (CesT) family protein</fullName>
    </submittedName>
</protein>
<reference evidence="1 2" key="1">
    <citation type="submission" date="2016-10" db="EMBL/GenBank/DDBJ databases">
        <authorList>
            <person name="Varghese N."/>
            <person name="Submissions S."/>
        </authorList>
    </citation>
    <scope>NUCLEOTIDE SEQUENCE [LARGE SCALE GENOMIC DNA]</scope>
    <source>
        <strain evidence="1 2">22B</strain>
    </source>
</reference>
<dbReference type="AlphaFoldDB" id="A0A662ZDU5"/>
<dbReference type="OrthoDB" id="7062776at2"/>
<dbReference type="Pfam" id="PF05932">
    <property type="entry name" value="CesT"/>
    <property type="match status" value="1"/>
</dbReference>
<organism evidence="1 2">
    <name type="scientific">Succinivibrio dextrinosolvens</name>
    <dbReference type="NCBI Taxonomy" id="83771"/>
    <lineage>
        <taxon>Bacteria</taxon>
        <taxon>Pseudomonadati</taxon>
        <taxon>Pseudomonadota</taxon>
        <taxon>Gammaproteobacteria</taxon>
        <taxon>Aeromonadales</taxon>
        <taxon>Succinivibrionaceae</taxon>
        <taxon>Succinivibrio</taxon>
    </lineage>
</organism>
<dbReference type="CDD" id="cd16364">
    <property type="entry name" value="T3SC_I-like"/>
    <property type="match status" value="1"/>
</dbReference>
<dbReference type="RefSeq" id="WP_074841741.1">
    <property type="nucleotide sequence ID" value="NZ_CP047056.1"/>
</dbReference>
<dbReference type="SUPFAM" id="SSF69635">
    <property type="entry name" value="Type III secretory system chaperone-like"/>
    <property type="match status" value="1"/>
</dbReference>
<dbReference type="InterPro" id="IPR010261">
    <property type="entry name" value="Tir_chaperone"/>
</dbReference>
<accession>A0A662ZDU5</accession>
<keyword evidence="2" id="KW-1185">Reference proteome</keyword>
<sequence length="156" mass="17876">MSNMDDYRAFLEEVRKTTGIESFTSDEGGLVSLNVDEKYNVNFQLVEETNKVLCFIEVCTLNKDTPKNVYRDLLVGALFGQDTAGGYFTIEPQTESLIYNYFFDLNEISNDVENFIDTIEKMLQLCDMWIERISTTADNDKKNEELINLNGIGMMS</sequence>
<gene>
    <name evidence="1" type="ORF">SAMN04487865_10825</name>
</gene>
<name>A0A662ZDU5_9GAMM</name>
<evidence type="ECO:0000313" key="2">
    <source>
        <dbReference type="Proteomes" id="UP000243374"/>
    </source>
</evidence>
<dbReference type="GO" id="GO:0030254">
    <property type="term" value="P:protein secretion by the type III secretion system"/>
    <property type="evidence" value="ECO:0007669"/>
    <property type="project" value="InterPro"/>
</dbReference>
<evidence type="ECO:0000313" key="1">
    <source>
        <dbReference type="EMBL" id="SFK46592.1"/>
    </source>
</evidence>
<proteinExistence type="predicted"/>
<dbReference type="Gene3D" id="3.30.1460.10">
    <property type="match status" value="1"/>
</dbReference>
<dbReference type="EMBL" id="FOSF01000082">
    <property type="protein sequence ID" value="SFK46592.1"/>
    <property type="molecule type" value="Genomic_DNA"/>
</dbReference>